<keyword evidence="3" id="KW-1185">Reference proteome</keyword>
<dbReference type="AlphaFoldDB" id="A0A7Y0LEA9"/>
<name>A0A7Y0LEA9_9GAMM</name>
<dbReference type="InterPro" id="IPR045689">
    <property type="entry name" value="Slr4"/>
</dbReference>
<dbReference type="Pfam" id="PF19526">
    <property type="entry name" value="Slr4"/>
    <property type="match status" value="1"/>
</dbReference>
<dbReference type="EMBL" id="JABBXH010000005">
    <property type="protein sequence ID" value="NMP32953.1"/>
    <property type="molecule type" value="Genomic_DNA"/>
</dbReference>
<evidence type="ECO:0000256" key="1">
    <source>
        <dbReference type="SAM" id="SignalP"/>
    </source>
</evidence>
<sequence length="466" mass="47795">MFKKSLIALALTTASAASFAAVDIETGTEAAALNVSIEGAVNMTEVTAGDVVAVLGAEYAVGDIITFTFAGATLDVATVPGTLTAVNGTNDLDVTVGLLSAADNVVTYRVTEVKDNGNATLQSTVLATFTISNLEFDTATVLANAKTTVTYAAETSTGVTIDAGTKSSGDMITTQKQFSVDRSADSDFDAIIDVEEQRLQFTDNDVVDLVEITLVDDAGTTDFNATAATFDIVLNGSFSYLDTDANTAGIQTTGITTSSGAIAAADILADTVTIKGAAAGTVTITIDADAGAPAAFSEAVIPTIDYTATITVDYTDSGTDGAGTGAAAGEATVVTGEDVGEWVLNGSVIEVPYMPMGPNTQPFLRHTNDGSQSGDITLRYMVEGVDTEYTDSVTLVEDAAPGVRNLLNEIEAALLADGYDRSAAGFKVALEITSNVPADDVKVTTGAKFINQENTDRLSIGVISSN</sequence>
<keyword evidence="1" id="KW-0732">Signal</keyword>
<feature type="chain" id="PRO_5031470363" evidence="1">
    <location>
        <begin position="21"/>
        <end position="466"/>
    </location>
</feature>
<dbReference type="Proteomes" id="UP000568664">
    <property type="component" value="Unassembled WGS sequence"/>
</dbReference>
<dbReference type="RefSeq" id="WP_169076271.1">
    <property type="nucleotide sequence ID" value="NZ_JABBXH010000005.1"/>
</dbReference>
<organism evidence="2 3">
    <name type="scientific">Thalassotalea algicola</name>
    <dbReference type="NCBI Taxonomy" id="2716224"/>
    <lineage>
        <taxon>Bacteria</taxon>
        <taxon>Pseudomonadati</taxon>
        <taxon>Pseudomonadota</taxon>
        <taxon>Gammaproteobacteria</taxon>
        <taxon>Alteromonadales</taxon>
        <taxon>Colwelliaceae</taxon>
        <taxon>Thalassotalea</taxon>
    </lineage>
</organism>
<evidence type="ECO:0000313" key="2">
    <source>
        <dbReference type="EMBL" id="NMP32953.1"/>
    </source>
</evidence>
<feature type="signal peptide" evidence="1">
    <location>
        <begin position="1"/>
        <end position="20"/>
    </location>
</feature>
<comment type="caution">
    <text evidence="2">The sequence shown here is derived from an EMBL/GenBank/DDBJ whole genome shotgun (WGS) entry which is preliminary data.</text>
</comment>
<protein>
    <submittedName>
        <fullName evidence="2">Uncharacterized protein</fullName>
    </submittedName>
</protein>
<evidence type="ECO:0000313" key="3">
    <source>
        <dbReference type="Proteomes" id="UP000568664"/>
    </source>
</evidence>
<gene>
    <name evidence="2" type="ORF">HII17_15450</name>
</gene>
<proteinExistence type="predicted"/>
<reference evidence="2 3" key="1">
    <citation type="submission" date="2020-04" db="EMBL/GenBank/DDBJ databases">
        <title>Thalassotalea sp. M1531, isolated from the surface of marine red alga.</title>
        <authorList>
            <person name="Pang L."/>
            <person name="Lu D.-C."/>
        </authorList>
    </citation>
    <scope>NUCLEOTIDE SEQUENCE [LARGE SCALE GENOMIC DNA]</scope>
    <source>
        <strain evidence="2 3">M1531</strain>
    </source>
</reference>
<dbReference type="CDD" id="cd22554">
    <property type="entry name" value="Slr4-like"/>
    <property type="match status" value="1"/>
</dbReference>
<accession>A0A7Y0LEA9</accession>